<dbReference type="GO" id="GO:0006096">
    <property type="term" value="P:glycolytic process"/>
    <property type="evidence" value="ECO:0007669"/>
    <property type="project" value="UniProtKB-UniPathway"/>
</dbReference>
<dbReference type="GO" id="GO:0006094">
    <property type="term" value="P:gluconeogenesis"/>
    <property type="evidence" value="ECO:0007669"/>
    <property type="project" value="UniProtKB-UniPathway"/>
</dbReference>
<dbReference type="SUPFAM" id="SSF51351">
    <property type="entry name" value="Triosephosphate isomerase (TIM)"/>
    <property type="match status" value="1"/>
</dbReference>
<gene>
    <name evidence="5" type="ORF">TUBRATIS_22900</name>
</gene>
<comment type="similarity">
    <text evidence="1 4">Belongs to the triosephosphate isomerase family.</text>
</comment>
<dbReference type="Pfam" id="PF00121">
    <property type="entry name" value="TIM"/>
    <property type="match status" value="1"/>
</dbReference>
<dbReference type="GO" id="GO:0046166">
    <property type="term" value="P:glyceraldehyde-3-phosphate biosynthetic process"/>
    <property type="evidence" value="ECO:0007669"/>
    <property type="project" value="TreeGrafter"/>
</dbReference>
<dbReference type="UniPathway" id="UPA00138"/>
<keyword evidence="6" id="KW-1185">Reference proteome</keyword>
<organism evidence="5 6">
    <name type="scientific">Tubulinosema ratisbonensis</name>
    <dbReference type="NCBI Taxonomy" id="291195"/>
    <lineage>
        <taxon>Eukaryota</taxon>
        <taxon>Fungi</taxon>
        <taxon>Fungi incertae sedis</taxon>
        <taxon>Microsporidia</taxon>
        <taxon>Tubulinosematoidea</taxon>
        <taxon>Tubulinosematidae</taxon>
        <taxon>Tubulinosema</taxon>
    </lineage>
</organism>
<dbReference type="Gene3D" id="3.20.20.70">
    <property type="entry name" value="Aldolase class I"/>
    <property type="match status" value="1"/>
</dbReference>
<dbReference type="InterPro" id="IPR035990">
    <property type="entry name" value="TIM_sf"/>
</dbReference>
<dbReference type="OrthoDB" id="6715177at2759"/>
<evidence type="ECO:0000313" key="6">
    <source>
        <dbReference type="Proteomes" id="UP000282876"/>
    </source>
</evidence>
<dbReference type="PANTHER" id="PTHR21139">
    <property type="entry name" value="TRIOSEPHOSPHATE ISOMERASE"/>
    <property type="match status" value="1"/>
</dbReference>
<dbReference type="PROSITE" id="PS00171">
    <property type="entry name" value="TIM_1"/>
    <property type="match status" value="1"/>
</dbReference>
<dbReference type="VEuPathDB" id="MicrosporidiaDB:TUBRATIS_22900"/>
<evidence type="ECO:0000256" key="3">
    <source>
        <dbReference type="ARBA" id="ARBA00023235"/>
    </source>
</evidence>
<dbReference type="InterPro" id="IPR020861">
    <property type="entry name" value="Triosephosphate_isomerase_AS"/>
</dbReference>
<comment type="subunit">
    <text evidence="2">Homodimer.</text>
</comment>
<sequence>MKYCYGNWKLNTNLTLAEIFKNTPKFDKIELGLAPSFPYLPIFKEKLPEHIKIGAQNCSTKLTGAFTGEVSVKMLKELKIDFVILGHSERRHLFCETELCLQEKLKICQQHKLKVIYCVGETLKQKENDETISILKNQLKNLTDLQNVILAYEPVWAINTGKAANPKDVKECVDFIKKELNNPIVLYGGSVSSKNAKDFSDVCDGFLVGNASLNEEFFEIADVLNKS</sequence>
<reference evidence="5 6" key="1">
    <citation type="submission" date="2018-10" db="EMBL/GenBank/DDBJ databases">
        <title>Draft genome sequence of the microsporidian Tubulinosema ratisbonensis.</title>
        <authorList>
            <person name="Polonais V."/>
            <person name="Peyretaillade E."/>
            <person name="Niehus S."/>
            <person name="Wawrzyniak I."/>
            <person name="Franchet A."/>
            <person name="Gaspin C."/>
            <person name="Reichstadt M."/>
            <person name="Belser C."/>
            <person name="Labadie K."/>
            <person name="Delbac F."/>
            <person name="Ferrandon D."/>
        </authorList>
    </citation>
    <scope>NUCLEOTIDE SEQUENCE [LARGE SCALE GENOMIC DNA]</scope>
    <source>
        <strain evidence="5 6">Franzen</strain>
    </source>
</reference>
<keyword evidence="4" id="KW-0324">Glycolysis</keyword>
<protein>
    <recommendedName>
        <fullName evidence="4">Triosephosphate isomerase</fullName>
        <ecNumber evidence="4">5.3.1.1</ecNumber>
    </recommendedName>
</protein>
<dbReference type="GO" id="GO:0019563">
    <property type="term" value="P:glycerol catabolic process"/>
    <property type="evidence" value="ECO:0007669"/>
    <property type="project" value="TreeGrafter"/>
</dbReference>
<name>A0A437AJR0_9MICR</name>
<dbReference type="AlphaFoldDB" id="A0A437AJR0"/>
<dbReference type="GO" id="GO:0004807">
    <property type="term" value="F:triose-phosphate isomerase activity"/>
    <property type="evidence" value="ECO:0007669"/>
    <property type="project" value="UniProtKB-EC"/>
</dbReference>
<dbReference type="EC" id="5.3.1.1" evidence="4"/>
<dbReference type="CDD" id="cd00311">
    <property type="entry name" value="TIM"/>
    <property type="match status" value="1"/>
</dbReference>
<dbReference type="UniPathway" id="UPA00109">
    <property type="reaction ID" value="UER00189"/>
</dbReference>
<dbReference type="Proteomes" id="UP000282876">
    <property type="component" value="Unassembled WGS sequence"/>
</dbReference>
<accession>A0A437AJR0</accession>
<comment type="pathway">
    <text evidence="4">Carbohydrate biosynthesis; gluconeogenesis.</text>
</comment>
<evidence type="ECO:0000256" key="4">
    <source>
        <dbReference type="RuleBase" id="RU363013"/>
    </source>
</evidence>
<keyword evidence="4" id="KW-0312">Gluconeogenesis</keyword>
<dbReference type="PROSITE" id="PS51440">
    <property type="entry name" value="TIM_2"/>
    <property type="match status" value="1"/>
</dbReference>
<evidence type="ECO:0000256" key="2">
    <source>
        <dbReference type="ARBA" id="ARBA00011738"/>
    </source>
</evidence>
<evidence type="ECO:0000313" key="5">
    <source>
        <dbReference type="EMBL" id="RVD91266.1"/>
    </source>
</evidence>
<comment type="caution">
    <text evidence="5">The sequence shown here is derived from an EMBL/GenBank/DDBJ whole genome shotgun (WGS) entry which is preliminary data.</text>
</comment>
<dbReference type="InterPro" id="IPR000652">
    <property type="entry name" value="Triosephosphate_isomerase"/>
</dbReference>
<dbReference type="NCBIfam" id="TIGR00419">
    <property type="entry name" value="tim"/>
    <property type="match status" value="1"/>
</dbReference>
<dbReference type="PANTHER" id="PTHR21139:SF2">
    <property type="entry name" value="TRIOSEPHOSPHATE ISOMERASE"/>
    <property type="match status" value="1"/>
</dbReference>
<comment type="catalytic activity">
    <reaction evidence="4">
        <text>D-glyceraldehyde 3-phosphate = dihydroxyacetone phosphate</text>
        <dbReference type="Rhea" id="RHEA:18585"/>
        <dbReference type="ChEBI" id="CHEBI:57642"/>
        <dbReference type="ChEBI" id="CHEBI:59776"/>
        <dbReference type="EC" id="5.3.1.1"/>
    </reaction>
</comment>
<dbReference type="STRING" id="291195.A0A437AJR0"/>
<dbReference type="EMBL" id="RCSS01000587">
    <property type="protein sequence ID" value="RVD91266.1"/>
    <property type="molecule type" value="Genomic_DNA"/>
</dbReference>
<evidence type="ECO:0000256" key="1">
    <source>
        <dbReference type="ARBA" id="ARBA00007422"/>
    </source>
</evidence>
<proteinExistence type="inferred from homology"/>
<dbReference type="InterPro" id="IPR013785">
    <property type="entry name" value="Aldolase_TIM"/>
</dbReference>
<dbReference type="GO" id="GO:0005829">
    <property type="term" value="C:cytosol"/>
    <property type="evidence" value="ECO:0007669"/>
    <property type="project" value="TreeGrafter"/>
</dbReference>
<comment type="pathway">
    <text evidence="4">Carbohydrate degradation; glycolysis; D-glyceraldehyde 3-phosphate from glycerone phosphate: step 1/1.</text>
</comment>
<keyword evidence="3 4" id="KW-0413">Isomerase</keyword>